<feature type="domain" description="Phage integrase SAM-like" evidence="3">
    <location>
        <begin position="105"/>
        <end position="193"/>
    </location>
</feature>
<dbReference type="EMBL" id="VWCJ01000008">
    <property type="protein sequence ID" value="KAA4996502.1"/>
    <property type="molecule type" value="Genomic_DNA"/>
</dbReference>
<dbReference type="AlphaFoldDB" id="A0A642F140"/>
<dbReference type="Pfam" id="PF13102">
    <property type="entry name" value="Phage_int_SAM_5"/>
    <property type="match status" value="1"/>
</dbReference>
<dbReference type="GO" id="GO:0003677">
    <property type="term" value="F:DNA binding"/>
    <property type="evidence" value="ECO:0007669"/>
    <property type="project" value="UniProtKB-KW"/>
</dbReference>
<dbReference type="GO" id="GO:0015074">
    <property type="term" value="P:DNA integration"/>
    <property type="evidence" value="ECO:0007669"/>
    <property type="project" value="InterPro"/>
</dbReference>
<evidence type="ECO:0000313" key="4">
    <source>
        <dbReference type="EMBL" id="KAA4996502.1"/>
    </source>
</evidence>
<dbReference type="InterPro" id="IPR013762">
    <property type="entry name" value="Integrase-like_cat_sf"/>
</dbReference>
<reference evidence="4 5" key="1">
    <citation type="journal article" date="2019" name="Nat. Med.">
        <title>A library of human gut bacterial isolates paired with longitudinal multiomics data enables mechanistic microbiome research.</title>
        <authorList>
            <person name="Poyet M."/>
            <person name="Groussin M."/>
            <person name="Gibbons S.M."/>
            <person name="Avila-Pacheco J."/>
            <person name="Jiang X."/>
            <person name="Kearney S.M."/>
            <person name="Perrotta A.R."/>
            <person name="Berdy B."/>
            <person name="Zhao S."/>
            <person name="Lieberman T.D."/>
            <person name="Swanson P.K."/>
            <person name="Smith M."/>
            <person name="Roesemann S."/>
            <person name="Alexander J.E."/>
            <person name="Rich S.A."/>
            <person name="Livny J."/>
            <person name="Vlamakis H."/>
            <person name="Clish C."/>
            <person name="Bullock K."/>
            <person name="Deik A."/>
            <person name="Scott J."/>
            <person name="Pierce K.A."/>
            <person name="Xavier R.J."/>
            <person name="Alm E.J."/>
        </authorList>
    </citation>
    <scope>NUCLEOTIDE SEQUENCE [LARGE SCALE GENOMIC DNA]</scope>
    <source>
        <strain evidence="4 5">BIOML-A46</strain>
    </source>
</reference>
<dbReference type="Gene3D" id="1.10.150.130">
    <property type="match status" value="1"/>
</dbReference>
<dbReference type="GO" id="GO:0006310">
    <property type="term" value="P:DNA recombination"/>
    <property type="evidence" value="ECO:0007669"/>
    <property type="project" value="UniProtKB-KW"/>
</dbReference>
<keyword evidence="2" id="KW-0233">DNA recombination</keyword>
<name>A0A642F140_BACFG</name>
<dbReference type="SUPFAM" id="SSF56349">
    <property type="entry name" value="DNA breaking-rejoining enzymes"/>
    <property type="match status" value="1"/>
</dbReference>
<gene>
    <name evidence="4" type="ORF">F2Z89_13740</name>
</gene>
<dbReference type="InterPro" id="IPR025269">
    <property type="entry name" value="SAM-like_dom"/>
</dbReference>
<sequence>MATLSFTILKAKPTTENKFPVLLRISAKKQKAYIKTEYQLNDVSEWYNGKVVARTDATMMNKRLAFELKKYTERLSYIENNDCYTASQLKMILIQQENVVPSIITFNDFMRNRIKELSSEGRESYAKMNEDTLKVFEAAEGDVPMIIMNHITIEHFDRWMKANNYSDGGRQIRLCHIKARINEAIKNGLLRCETHPFAYTKLPTPDIKEIDISVESVRKIINCDVSHSKRLSLAKDLFLLSFYLGGINFADLIQINFSENDIEYKRQKSKDHKRKNRATRLNIIPEVRQIINKYITPNGMLDFGYSYTQKNLQCYINTCMKLLAKELHIENSLTYYSARKTFAQFAAEIGIPYPVIEYCLGHSIKTGITINVYVKVKQQQADAAIKRVVEYVQNPAIFKDYINLRAQMQMMML</sequence>
<organism evidence="4 5">
    <name type="scientific">Bacteroides fragilis</name>
    <dbReference type="NCBI Taxonomy" id="817"/>
    <lineage>
        <taxon>Bacteria</taxon>
        <taxon>Pseudomonadati</taxon>
        <taxon>Bacteroidota</taxon>
        <taxon>Bacteroidia</taxon>
        <taxon>Bacteroidales</taxon>
        <taxon>Bacteroidaceae</taxon>
        <taxon>Bacteroides</taxon>
    </lineage>
</organism>
<evidence type="ECO:0000313" key="5">
    <source>
        <dbReference type="Proteomes" id="UP000460666"/>
    </source>
</evidence>
<accession>A0A642F140</accession>
<dbReference type="RefSeq" id="WP_130071218.1">
    <property type="nucleotide sequence ID" value="NZ_RCXN01000007.1"/>
</dbReference>
<proteinExistence type="predicted"/>
<evidence type="ECO:0000259" key="3">
    <source>
        <dbReference type="Pfam" id="PF13102"/>
    </source>
</evidence>
<dbReference type="Gene3D" id="1.10.443.10">
    <property type="entry name" value="Intergrase catalytic core"/>
    <property type="match status" value="1"/>
</dbReference>
<keyword evidence="1" id="KW-0238">DNA-binding</keyword>
<protein>
    <submittedName>
        <fullName evidence="4">Site-specific integrase</fullName>
    </submittedName>
</protein>
<dbReference type="InterPro" id="IPR011010">
    <property type="entry name" value="DNA_brk_join_enz"/>
</dbReference>
<evidence type="ECO:0000256" key="1">
    <source>
        <dbReference type="ARBA" id="ARBA00023125"/>
    </source>
</evidence>
<comment type="caution">
    <text evidence="4">The sequence shown here is derived from an EMBL/GenBank/DDBJ whole genome shotgun (WGS) entry which is preliminary data.</text>
</comment>
<evidence type="ECO:0000256" key="2">
    <source>
        <dbReference type="ARBA" id="ARBA00023172"/>
    </source>
</evidence>
<dbReference type="InterPro" id="IPR010998">
    <property type="entry name" value="Integrase_recombinase_N"/>
</dbReference>
<dbReference type="Proteomes" id="UP000460666">
    <property type="component" value="Unassembled WGS sequence"/>
</dbReference>